<evidence type="ECO:0000259" key="1">
    <source>
        <dbReference type="Pfam" id="PF13614"/>
    </source>
</evidence>
<proteinExistence type="predicted"/>
<evidence type="ECO:0000313" key="2">
    <source>
        <dbReference type="EMBL" id="GHG69608.1"/>
    </source>
</evidence>
<dbReference type="Pfam" id="PF13614">
    <property type="entry name" value="AAA_31"/>
    <property type="match status" value="1"/>
</dbReference>
<dbReference type="InterPro" id="IPR027417">
    <property type="entry name" value="P-loop_NTPase"/>
</dbReference>
<evidence type="ECO:0000313" key="3">
    <source>
        <dbReference type="Proteomes" id="UP000659697"/>
    </source>
</evidence>
<dbReference type="InterPro" id="IPR025669">
    <property type="entry name" value="AAA_dom"/>
</dbReference>
<dbReference type="InterPro" id="IPR050678">
    <property type="entry name" value="DNA_Partitioning_ATPase"/>
</dbReference>
<organism evidence="2 3">
    <name type="scientific">Alishewanella longhuensis</name>
    <dbReference type="NCBI Taxonomy" id="1091037"/>
    <lineage>
        <taxon>Bacteria</taxon>
        <taxon>Pseudomonadati</taxon>
        <taxon>Pseudomonadota</taxon>
        <taxon>Gammaproteobacteria</taxon>
        <taxon>Alteromonadales</taxon>
        <taxon>Alteromonadaceae</taxon>
        <taxon>Alishewanella</taxon>
    </lineage>
</organism>
<comment type="caution">
    <text evidence="2">The sequence shown here is derived from an EMBL/GenBank/DDBJ whole genome shotgun (WGS) entry which is preliminary data.</text>
</comment>
<dbReference type="CDD" id="cd02042">
    <property type="entry name" value="ParAB_family"/>
    <property type="match status" value="1"/>
</dbReference>
<dbReference type="Gene3D" id="3.40.50.300">
    <property type="entry name" value="P-loop containing nucleotide triphosphate hydrolases"/>
    <property type="match status" value="1"/>
</dbReference>
<dbReference type="PANTHER" id="PTHR13696:SF69">
    <property type="entry name" value="PLASMID PARTITIONING PROTEIN-RELATED"/>
    <property type="match status" value="1"/>
</dbReference>
<dbReference type="PANTHER" id="PTHR13696">
    <property type="entry name" value="P-LOOP CONTAINING NUCLEOSIDE TRIPHOSPHATE HYDROLASE"/>
    <property type="match status" value="1"/>
</dbReference>
<accession>A0ABQ3L2N9</accession>
<gene>
    <name evidence="2" type="ORF">GCM10010919_19660</name>
</gene>
<dbReference type="PIRSF" id="PIRSF009320">
    <property type="entry name" value="Nuc_binding_HP_1000"/>
    <property type="match status" value="1"/>
</dbReference>
<name>A0ABQ3L2N9_9ALTE</name>
<dbReference type="EMBL" id="BNAO01000004">
    <property type="protein sequence ID" value="GHG69608.1"/>
    <property type="molecule type" value="Genomic_DNA"/>
</dbReference>
<dbReference type="Proteomes" id="UP000659697">
    <property type="component" value="Unassembled WGS sequence"/>
</dbReference>
<feature type="domain" description="AAA" evidence="1">
    <location>
        <begin position="15"/>
        <end position="185"/>
    </location>
</feature>
<keyword evidence="3" id="KW-1185">Reference proteome</keyword>
<reference evidence="3" key="1">
    <citation type="journal article" date="2019" name="Int. J. Syst. Evol. Microbiol.">
        <title>The Global Catalogue of Microorganisms (GCM) 10K type strain sequencing project: providing services to taxonomists for standard genome sequencing and annotation.</title>
        <authorList>
            <consortium name="The Broad Institute Genomics Platform"/>
            <consortium name="The Broad Institute Genome Sequencing Center for Infectious Disease"/>
            <person name="Wu L."/>
            <person name="Ma J."/>
        </authorList>
    </citation>
    <scope>NUCLEOTIDE SEQUENCE [LARGE SCALE GENOMIC DNA]</scope>
    <source>
        <strain evidence="3">CGMCC 1.7003</strain>
    </source>
</reference>
<dbReference type="SUPFAM" id="SSF52540">
    <property type="entry name" value="P-loop containing nucleoside triphosphate hydrolases"/>
    <property type="match status" value="1"/>
</dbReference>
<sequence>MLSQIDRIRKLVIWTIANQKGGVGKTTTTVTLGGLLAERGYRVLLVDTDPHASLTYYFGIDAEELEVSVYDIFVRGKNITREEILQSLCPSTAERLDILPASMSLATLDRSMGNKGGMGLIVKKALQLIAKDYDYVLIDCPPVMGVLMVNALAACDRVLIPVQTEFLALKGLERMIATMALMRSSQQDLAFTIIPTMYDKRTKASLEAYKELKAKYQDKVWSAVVPIDTKFRDASLAQTPPNAFAGASRGVFAYNTLLTYLLQLAPEA</sequence>
<protein>
    <submittedName>
        <fullName evidence="2">Cobyric acid synthase</fullName>
    </submittedName>
</protein>